<name>A0A2W7NE01_9RHOB</name>
<keyword evidence="1" id="KW-1133">Transmembrane helix</keyword>
<dbReference type="InterPro" id="IPR010331">
    <property type="entry name" value="ExoD"/>
</dbReference>
<keyword evidence="1" id="KW-0812">Transmembrane</keyword>
<dbReference type="EMBL" id="QKZL01000007">
    <property type="protein sequence ID" value="PZX16327.1"/>
    <property type="molecule type" value="Genomic_DNA"/>
</dbReference>
<accession>A0A2W7NE01</accession>
<comment type="caution">
    <text evidence="2">The sequence shown here is derived from an EMBL/GenBank/DDBJ whole genome shotgun (WGS) entry which is preliminary data.</text>
</comment>
<evidence type="ECO:0008006" key="4">
    <source>
        <dbReference type="Google" id="ProtNLM"/>
    </source>
</evidence>
<dbReference type="PANTHER" id="PTHR41795:SF1">
    <property type="entry name" value="EXOPOLYSACCHARIDE SYNTHESIS PROTEIN"/>
    <property type="match status" value="1"/>
</dbReference>
<dbReference type="AlphaFoldDB" id="A0A2W7NE01"/>
<keyword evidence="1" id="KW-0472">Membrane</keyword>
<feature type="transmembrane region" description="Helical" evidence="1">
    <location>
        <begin position="61"/>
        <end position="80"/>
    </location>
</feature>
<sequence>MAQDGIGGILDDLDDLAGSEDTVSVADVMDKLGHRGSGVFLFVPAILGVSPLSAIPTLPTFFALIVLIVAVQIALGRDRVWMPRIIKSRAVDDDRLHSAVEWMRGPARRLDRWFGNRLEILTGPAANRVAAILCAVLACIVPPLEFVPLAAALPHGAIAAIGLALVLRDGILMLLAFAVSAGALYTAFASIVF</sequence>
<dbReference type="OrthoDB" id="7949130at2"/>
<dbReference type="RefSeq" id="WP_146259412.1">
    <property type="nucleotide sequence ID" value="NZ_QKZL01000007.1"/>
</dbReference>
<evidence type="ECO:0000256" key="1">
    <source>
        <dbReference type="SAM" id="Phobius"/>
    </source>
</evidence>
<dbReference type="PANTHER" id="PTHR41795">
    <property type="entry name" value="EXOPOLYSACCHARIDE SYNTHESIS PROTEIN"/>
    <property type="match status" value="1"/>
</dbReference>
<dbReference type="Proteomes" id="UP000248916">
    <property type="component" value="Unassembled WGS sequence"/>
</dbReference>
<protein>
    <recommendedName>
        <fullName evidence="4">Exopolysaccharide synthesis protein ExoD</fullName>
    </recommendedName>
</protein>
<proteinExistence type="predicted"/>
<dbReference type="PIRSF" id="PIRSF033239">
    <property type="entry name" value="ExoD"/>
    <property type="match status" value="1"/>
</dbReference>
<reference evidence="2 3" key="1">
    <citation type="submission" date="2018-06" db="EMBL/GenBank/DDBJ databases">
        <title>Genomic Encyclopedia of Archaeal and Bacterial Type Strains, Phase II (KMG-II): from individual species to whole genera.</title>
        <authorList>
            <person name="Goeker M."/>
        </authorList>
    </citation>
    <scope>NUCLEOTIDE SEQUENCE [LARGE SCALE GENOMIC DNA]</scope>
    <source>
        <strain evidence="2 3">DSM 22009</strain>
    </source>
</reference>
<gene>
    <name evidence="2" type="ORF">LX81_02179</name>
</gene>
<evidence type="ECO:0000313" key="2">
    <source>
        <dbReference type="EMBL" id="PZX16327.1"/>
    </source>
</evidence>
<organism evidence="2 3">
    <name type="scientific">Palleronia aestuarii</name>
    <dbReference type="NCBI Taxonomy" id="568105"/>
    <lineage>
        <taxon>Bacteria</taxon>
        <taxon>Pseudomonadati</taxon>
        <taxon>Pseudomonadota</taxon>
        <taxon>Alphaproteobacteria</taxon>
        <taxon>Rhodobacterales</taxon>
        <taxon>Roseobacteraceae</taxon>
        <taxon>Palleronia</taxon>
    </lineage>
</organism>
<evidence type="ECO:0000313" key="3">
    <source>
        <dbReference type="Proteomes" id="UP000248916"/>
    </source>
</evidence>
<dbReference type="Pfam" id="PF06055">
    <property type="entry name" value="ExoD"/>
    <property type="match status" value="1"/>
</dbReference>
<feature type="transmembrane region" description="Helical" evidence="1">
    <location>
        <begin position="174"/>
        <end position="192"/>
    </location>
</feature>
<keyword evidence="3" id="KW-1185">Reference proteome</keyword>